<gene>
    <name evidence="2" type="ORF">AM231_18565</name>
</gene>
<accession>A0A0M1NKF7</accession>
<dbReference type="Proteomes" id="UP000036932">
    <property type="component" value="Unassembled WGS sequence"/>
</dbReference>
<name>A0A0M1NKF7_9BACL</name>
<feature type="transmembrane region" description="Helical" evidence="1">
    <location>
        <begin position="55"/>
        <end position="74"/>
    </location>
</feature>
<keyword evidence="1" id="KW-0812">Transmembrane</keyword>
<dbReference type="EMBL" id="LIUT01000003">
    <property type="protein sequence ID" value="KOR82339.1"/>
    <property type="molecule type" value="Genomic_DNA"/>
</dbReference>
<dbReference type="PATRIC" id="fig|1705565.3.peg.5663"/>
<evidence type="ECO:0008006" key="4">
    <source>
        <dbReference type="Google" id="ProtNLM"/>
    </source>
</evidence>
<organism evidence="2 3">
    <name type="scientific">Paenibacillus solani</name>
    <dbReference type="NCBI Taxonomy" id="1705565"/>
    <lineage>
        <taxon>Bacteria</taxon>
        <taxon>Bacillati</taxon>
        <taxon>Bacillota</taxon>
        <taxon>Bacilli</taxon>
        <taxon>Bacillales</taxon>
        <taxon>Paenibacillaceae</taxon>
        <taxon>Paenibacillus</taxon>
    </lineage>
</organism>
<evidence type="ECO:0000313" key="3">
    <source>
        <dbReference type="Proteomes" id="UP000036932"/>
    </source>
</evidence>
<proteinExistence type="predicted"/>
<dbReference type="AlphaFoldDB" id="A0A0M1NKF7"/>
<evidence type="ECO:0000256" key="1">
    <source>
        <dbReference type="SAM" id="Phobius"/>
    </source>
</evidence>
<keyword evidence="1" id="KW-0472">Membrane</keyword>
<evidence type="ECO:0000313" key="2">
    <source>
        <dbReference type="EMBL" id="KOR82339.1"/>
    </source>
</evidence>
<keyword evidence="3" id="KW-1185">Reference proteome</keyword>
<sequence length="113" mass="11706">MHKPVSKAKVKSYVGKQIVAYKKDGTMVTGKLVRVSGSRLFVTPETKGKKVRTKAIIPLALFDLLAIGTAPYAFGGGYGGGYGGYPGGYPAGYGGFGPGYGGFGPGFGPGFFW</sequence>
<protein>
    <recommendedName>
        <fullName evidence="4">50S ribosomal protein L33</fullName>
    </recommendedName>
</protein>
<dbReference type="OrthoDB" id="2663988at2"/>
<dbReference type="RefSeq" id="WP_053491836.1">
    <property type="nucleotide sequence ID" value="NZ_LIUT01000003.1"/>
</dbReference>
<comment type="caution">
    <text evidence="2">The sequence shown here is derived from an EMBL/GenBank/DDBJ whole genome shotgun (WGS) entry which is preliminary data.</text>
</comment>
<keyword evidence="1" id="KW-1133">Transmembrane helix</keyword>
<reference evidence="3" key="1">
    <citation type="submission" date="2015-08" db="EMBL/GenBank/DDBJ databases">
        <title>Genome sequencing project for genomic taxonomy and phylogenomics of Bacillus-like bacteria.</title>
        <authorList>
            <person name="Liu B."/>
            <person name="Wang J."/>
            <person name="Zhu Y."/>
            <person name="Liu G."/>
            <person name="Chen Q."/>
            <person name="Chen Z."/>
            <person name="Lan J."/>
            <person name="Che J."/>
            <person name="Ge C."/>
            <person name="Shi H."/>
            <person name="Pan Z."/>
            <person name="Liu X."/>
        </authorList>
    </citation>
    <scope>NUCLEOTIDE SEQUENCE [LARGE SCALE GENOMIC DNA]</scope>
    <source>
        <strain evidence="3">FJAT-22460</strain>
    </source>
</reference>